<dbReference type="AlphaFoldDB" id="A0A0M0K6N6"/>
<proteinExistence type="predicted"/>
<keyword evidence="6" id="KW-1185">Reference proteome</keyword>
<name>A0A0M0K6N6_9EUKA</name>
<evidence type="ECO:0000313" key="5">
    <source>
        <dbReference type="EMBL" id="KOO34531.1"/>
    </source>
</evidence>
<keyword evidence="4" id="KW-0732">Signal</keyword>
<organism evidence="5 6">
    <name type="scientific">Chrysochromulina tobinii</name>
    <dbReference type="NCBI Taxonomy" id="1460289"/>
    <lineage>
        <taxon>Eukaryota</taxon>
        <taxon>Haptista</taxon>
        <taxon>Haptophyta</taxon>
        <taxon>Prymnesiophyceae</taxon>
        <taxon>Prymnesiales</taxon>
        <taxon>Chrysochromulinaceae</taxon>
        <taxon>Chrysochromulina</taxon>
    </lineage>
</organism>
<dbReference type="EMBL" id="JWZX01001187">
    <property type="protein sequence ID" value="KOO34531.1"/>
    <property type="molecule type" value="Genomic_DNA"/>
</dbReference>
<feature type="transmembrane region" description="Helical" evidence="3">
    <location>
        <begin position="284"/>
        <end position="303"/>
    </location>
</feature>
<reference evidence="6" key="1">
    <citation type="journal article" date="2015" name="PLoS Genet.">
        <title>Genome Sequence and Transcriptome Analyses of Chrysochromulina tobin: Metabolic Tools for Enhanced Algal Fitness in the Prominent Order Prymnesiales (Haptophyceae).</title>
        <authorList>
            <person name="Hovde B.T."/>
            <person name="Deodato C.R."/>
            <person name="Hunsperger H.M."/>
            <person name="Ryken S.A."/>
            <person name="Yost W."/>
            <person name="Jha R.K."/>
            <person name="Patterson J."/>
            <person name="Monnat R.J. Jr."/>
            <person name="Barlow S.B."/>
            <person name="Starkenburg S.R."/>
            <person name="Cattolico R.A."/>
        </authorList>
    </citation>
    <scope>NUCLEOTIDE SEQUENCE</scope>
    <source>
        <strain evidence="6">CCMP291</strain>
    </source>
</reference>
<keyword evidence="1" id="KW-0175">Coiled coil</keyword>
<dbReference type="InterPro" id="IPR053137">
    <property type="entry name" value="NLR-like"/>
</dbReference>
<feature type="transmembrane region" description="Helical" evidence="3">
    <location>
        <begin position="244"/>
        <end position="264"/>
    </location>
</feature>
<dbReference type="SMART" id="SM00028">
    <property type="entry name" value="TPR"/>
    <property type="match status" value="7"/>
</dbReference>
<feature type="transmembrane region" description="Helical" evidence="3">
    <location>
        <begin position="315"/>
        <end position="336"/>
    </location>
</feature>
<evidence type="ECO:0000256" key="2">
    <source>
        <dbReference type="SAM" id="MobiDB-lite"/>
    </source>
</evidence>
<keyword evidence="3" id="KW-0812">Transmembrane</keyword>
<keyword evidence="3" id="KW-1133">Transmembrane helix</keyword>
<feature type="coiled-coil region" evidence="1">
    <location>
        <begin position="61"/>
        <end position="88"/>
    </location>
</feature>
<feature type="compositionally biased region" description="Basic and acidic residues" evidence="2">
    <location>
        <begin position="49"/>
        <end position="60"/>
    </location>
</feature>
<feature type="compositionally biased region" description="Polar residues" evidence="2">
    <location>
        <begin position="37"/>
        <end position="47"/>
    </location>
</feature>
<evidence type="ECO:0000256" key="1">
    <source>
        <dbReference type="SAM" id="Coils"/>
    </source>
</evidence>
<dbReference type="InterPro" id="IPR011990">
    <property type="entry name" value="TPR-like_helical_dom_sf"/>
</dbReference>
<dbReference type="Gene3D" id="1.25.40.10">
    <property type="entry name" value="Tetratricopeptide repeat domain"/>
    <property type="match status" value="2"/>
</dbReference>
<evidence type="ECO:0000313" key="6">
    <source>
        <dbReference type="Proteomes" id="UP000037460"/>
    </source>
</evidence>
<evidence type="ECO:0000256" key="3">
    <source>
        <dbReference type="SAM" id="Phobius"/>
    </source>
</evidence>
<keyword evidence="3" id="KW-0472">Membrane</keyword>
<dbReference type="OrthoDB" id="5986190at2759"/>
<comment type="caution">
    <text evidence="5">The sequence shown here is derived from an EMBL/GenBank/DDBJ whole genome shotgun (WGS) entry which is preliminary data.</text>
</comment>
<dbReference type="SUPFAM" id="SSF48452">
    <property type="entry name" value="TPR-like"/>
    <property type="match status" value="1"/>
</dbReference>
<dbReference type="PANTHER" id="PTHR46082">
    <property type="entry name" value="ATP/GTP-BINDING PROTEIN-RELATED"/>
    <property type="match status" value="1"/>
</dbReference>
<sequence length="687" mass="75558">MRRALLWAPLSAAVAALLGHSPVTLVSEGLEFLHHANSSASHQQQELRSGGDENARDTHHEQELITKLSQLQSELLETQAKLQLMREDAVARETAVGVTLHDVATAYVPPGHLVTAESTNFDSVTGCLSHDVFNDISNAMNPVRIHAANRQGTSINYTITRLSILMILLLLSGILLMAPLLTTNTIIGMLAYVQLFYFIFACSDAWTWDVNEPETFTMCVLPMSLAIVGATILGVMLVFFMKRVACLSVVVLGKAGGIFIMFLVRDIVLTTDDDLVNHRNMWLLFWLGTAAFGILCSLVALCFKELVYVTATVGVGSYVFASSIAGIILACGGTPIHFGWYILIYCAAGIAGIVAYLSVQPEHPDTLASMHNLGNALGMVGRYDDAVKMLRTTLELNQRVLGKEDRQTLSSMNGLAIALSKVGQHVEAVKMLRTTLEARRRVLGEEHQDTLDSMNALANALNSAGQHAEAAEMHRRALEAMRRVLGEEHPRTLSSMNNLANALSSAGQHAEAVKMLRTTLELKQRLRGKEHPDTLTSMNGLACALNSAGQHDEAVKMHRTTLELKQRVLGKEDPDTLSSMNNLATALYRAGQHAEAVKMLRTTIELKQRVLREEHPDTLTSMDDLACALESAGQYAEAEEMHRTTLEARRRVLGEEHPDTRDSMRSLAMSKMYRKIMEVSQARTIDR</sequence>
<accession>A0A0M0K6N6</accession>
<dbReference type="InterPro" id="IPR019734">
    <property type="entry name" value="TPR_rpt"/>
</dbReference>
<dbReference type="PANTHER" id="PTHR46082:SF6">
    <property type="entry name" value="AAA+ ATPASE DOMAIN-CONTAINING PROTEIN-RELATED"/>
    <property type="match status" value="1"/>
</dbReference>
<protein>
    <submittedName>
        <fullName evidence="5">Kinesin light chain</fullName>
    </submittedName>
</protein>
<gene>
    <name evidence="5" type="ORF">Ctob_011064</name>
</gene>
<feature type="signal peptide" evidence="4">
    <location>
        <begin position="1"/>
        <end position="19"/>
    </location>
</feature>
<feature type="transmembrane region" description="Helical" evidence="3">
    <location>
        <begin position="162"/>
        <end position="182"/>
    </location>
</feature>
<feature type="chain" id="PRO_5005602430" evidence="4">
    <location>
        <begin position="20"/>
        <end position="687"/>
    </location>
</feature>
<feature type="transmembrane region" description="Helical" evidence="3">
    <location>
        <begin position="189"/>
        <end position="208"/>
    </location>
</feature>
<dbReference type="Pfam" id="PF13424">
    <property type="entry name" value="TPR_12"/>
    <property type="match status" value="3"/>
</dbReference>
<feature type="transmembrane region" description="Helical" evidence="3">
    <location>
        <begin position="342"/>
        <end position="359"/>
    </location>
</feature>
<feature type="region of interest" description="Disordered" evidence="2">
    <location>
        <begin position="37"/>
        <end position="60"/>
    </location>
</feature>
<feature type="transmembrane region" description="Helical" evidence="3">
    <location>
        <begin position="220"/>
        <end position="239"/>
    </location>
</feature>
<dbReference type="Proteomes" id="UP000037460">
    <property type="component" value="Unassembled WGS sequence"/>
</dbReference>
<evidence type="ECO:0000256" key="4">
    <source>
        <dbReference type="SAM" id="SignalP"/>
    </source>
</evidence>